<sequence length="291" mass="32864">MECEEDNKIATAGGSDTVRDLLNVSRELAVVLSKLGHNVDHCVPPQPQGMVLNRQAPTFQKFSGKFRRAHELDEWVKNAEENVMQVDVEVEGRVVKDSGIVVKHCAGETGVVQGTHVPVLLGMNVLAELVSGRQNTEERTVQLELGEKWGKCVRAVEARLRVLQQPLGWAVVQQHQDLVVPAGYQKLDGFTMGGREKTRAMVPDSFWKLKPRLIREEHVSVTEEPSGRWLTTAQSLVYMWTRKHGLTGKELNTLEILVKCCLQVYFKLYYDIKVHHRLEEGPKNILTQLRG</sequence>
<reference evidence="1" key="1">
    <citation type="submission" date="2020-07" db="EMBL/GenBank/DDBJ databases">
        <title>The High-quality genome of the commercially important snow crab, Chionoecetes opilio.</title>
        <authorList>
            <person name="Jeong J.-H."/>
            <person name="Ryu S."/>
        </authorList>
    </citation>
    <scope>NUCLEOTIDE SEQUENCE</scope>
    <source>
        <strain evidence="1">MADBK_172401_WGS</strain>
        <tissue evidence="1">Digestive gland</tissue>
    </source>
</reference>
<proteinExistence type="predicted"/>
<keyword evidence="2" id="KW-1185">Reference proteome</keyword>
<protein>
    <submittedName>
        <fullName evidence="1">Uncharacterized protein</fullName>
    </submittedName>
</protein>
<gene>
    <name evidence="1" type="ORF">GWK47_006885</name>
</gene>
<accession>A0A8J4Y3J9</accession>
<dbReference type="Proteomes" id="UP000770661">
    <property type="component" value="Unassembled WGS sequence"/>
</dbReference>
<dbReference type="EMBL" id="JACEEZ010013203">
    <property type="protein sequence ID" value="KAG0720235.1"/>
    <property type="molecule type" value="Genomic_DNA"/>
</dbReference>
<organism evidence="1 2">
    <name type="scientific">Chionoecetes opilio</name>
    <name type="common">Atlantic snow crab</name>
    <name type="synonym">Cancer opilio</name>
    <dbReference type="NCBI Taxonomy" id="41210"/>
    <lineage>
        <taxon>Eukaryota</taxon>
        <taxon>Metazoa</taxon>
        <taxon>Ecdysozoa</taxon>
        <taxon>Arthropoda</taxon>
        <taxon>Crustacea</taxon>
        <taxon>Multicrustacea</taxon>
        <taxon>Malacostraca</taxon>
        <taxon>Eumalacostraca</taxon>
        <taxon>Eucarida</taxon>
        <taxon>Decapoda</taxon>
        <taxon>Pleocyemata</taxon>
        <taxon>Brachyura</taxon>
        <taxon>Eubrachyura</taxon>
        <taxon>Majoidea</taxon>
        <taxon>Majidae</taxon>
        <taxon>Chionoecetes</taxon>
    </lineage>
</organism>
<name>A0A8J4Y3J9_CHIOP</name>
<dbReference type="OrthoDB" id="6381495at2759"/>
<evidence type="ECO:0000313" key="1">
    <source>
        <dbReference type="EMBL" id="KAG0720235.1"/>
    </source>
</evidence>
<comment type="caution">
    <text evidence="1">The sequence shown here is derived from an EMBL/GenBank/DDBJ whole genome shotgun (WGS) entry which is preliminary data.</text>
</comment>
<dbReference type="AlphaFoldDB" id="A0A8J4Y3J9"/>
<evidence type="ECO:0000313" key="2">
    <source>
        <dbReference type="Proteomes" id="UP000770661"/>
    </source>
</evidence>